<dbReference type="Proteomes" id="UP000735592">
    <property type="component" value="Unassembled WGS sequence"/>
</dbReference>
<comment type="caution">
    <text evidence="1">The sequence shown here is derived from an EMBL/GenBank/DDBJ whole genome shotgun (WGS) entry which is preliminary data.</text>
</comment>
<evidence type="ECO:0000313" key="1">
    <source>
        <dbReference type="EMBL" id="MTW34266.1"/>
    </source>
</evidence>
<gene>
    <name evidence="1" type="ORF">GM655_15765</name>
</gene>
<proteinExistence type="predicted"/>
<dbReference type="EMBL" id="WNKW01000004">
    <property type="protein sequence ID" value="MTW34266.1"/>
    <property type="molecule type" value="Genomic_DNA"/>
</dbReference>
<accession>A0ABW9SRM5</accession>
<keyword evidence="2" id="KW-1185">Reference proteome</keyword>
<dbReference type="Pfam" id="PF18143">
    <property type="entry name" value="HAD_SAK_2"/>
    <property type="match status" value="1"/>
</dbReference>
<sequence>MNYVIEETPICVLDFDGCLHHDEVYYRPGSGVYMREPGHHLFEWAHVLVDLLEPYPSVRIALSTSWVRSRGFQFAKTALPCPLRERVIGATYHTREVQKRDFDFMSRGEQVLNYVERRNLKRWFAIDDDVAGWPTWCLHRLVQTQGHSGLSDPSAQNAVRRILEVL</sequence>
<reference evidence="1 2" key="1">
    <citation type="submission" date="2019-11" db="EMBL/GenBank/DDBJ databases">
        <title>Type strains purchased from KCTC, JCM and DSMZ.</title>
        <authorList>
            <person name="Lu H."/>
        </authorList>
    </citation>
    <scope>NUCLEOTIDE SEQUENCE [LARGE SCALE GENOMIC DNA]</scope>
    <source>
        <strain evidence="1 2">DSM 103461</strain>
    </source>
</reference>
<organism evidence="1 2">
    <name type="scientific">Pseudoduganella danionis</name>
    <dbReference type="NCBI Taxonomy" id="1890295"/>
    <lineage>
        <taxon>Bacteria</taxon>
        <taxon>Pseudomonadati</taxon>
        <taxon>Pseudomonadota</taxon>
        <taxon>Betaproteobacteria</taxon>
        <taxon>Burkholderiales</taxon>
        <taxon>Oxalobacteraceae</taxon>
        <taxon>Telluria group</taxon>
        <taxon>Pseudoduganella</taxon>
    </lineage>
</organism>
<name>A0ABW9SRM5_9BURK</name>
<protein>
    <submittedName>
        <fullName evidence="1">Uncharacterized protein</fullName>
    </submittedName>
</protein>
<evidence type="ECO:0000313" key="2">
    <source>
        <dbReference type="Proteomes" id="UP000735592"/>
    </source>
</evidence>
<dbReference type="RefSeq" id="WP_155435629.1">
    <property type="nucleotide sequence ID" value="NZ_JBHLXK010000002.1"/>
</dbReference>